<feature type="compositionally biased region" description="Acidic residues" evidence="1">
    <location>
        <begin position="210"/>
        <end position="229"/>
    </location>
</feature>
<reference evidence="2 3" key="1">
    <citation type="submission" date="2024-04" db="EMBL/GenBank/DDBJ databases">
        <title>Methanococcoides sp. LMO-2.</title>
        <authorList>
            <person name="Liang L."/>
        </authorList>
    </citation>
    <scope>NUCLEOTIDE SEQUENCE [LARGE SCALE GENOMIC DNA]</scope>
    <source>
        <strain evidence="2 3">LMO-2</strain>
    </source>
</reference>
<dbReference type="Proteomes" id="UP001396646">
    <property type="component" value="Unassembled WGS sequence"/>
</dbReference>
<feature type="region of interest" description="Disordered" evidence="1">
    <location>
        <begin position="204"/>
        <end position="229"/>
    </location>
</feature>
<dbReference type="RefSeq" id="WP_342127911.1">
    <property type="nucleotide sequence ID" value="NZ_JBCAUS010000007.1"/>
</dbReference>
<evidence type="ECO:0000256" key="1">
    <source>
        <dbReference type="SAM" id="MobiDB-lite"/>
    </source>
</evidence>
<accession>A0ABU9KYC5</accession>
<comment type="caution">
    <text evidence="2">The sequence shown here is derived from an EMBL/GenBank/DDBJ whole genome shotgun (WGS) entry which is preliminary data.</text>
</comment>
<evidence type="ECO:0000313" key="2">
    <source>
        <dbReference type="EMBL" id="MEL4306309.1"/>
    </source>
</evidence>
<keyword evidence="3" id="KW-1185">Reference proteome</keyword>
<name>A0ABU9KYC5_9EURY</name>
<protein>
    <submittedName>
        <fullName evidence="2">Uncharacterized protein</fullName>
    </submittedName>
</protein>
<evidence type="ECO:0000313" key="3">
    <source>
        <dbReference type="Proteomes" id="UP001396646"/>
    </source>
</evidence>
<proteinExistence type="predicted"/>
<organism evidence="2 3">
    <name type="scientific">Methanococcoides cohabitans</name>
    <dbReference type="NCBI Taxonomy" id="3136559"/>
    <lineage>
        <taxon>Archaea</taxon>
        <taxon>Methanobacteriati</taxon>
        <taxon>Methanobacteriota</taxon>
        <taxon>Stenosarchaea group</taxon>
        <taxon>Methanomicrobia</taxon>
        <taxon>Methanosarcinales</taxon>
        <taxon>Methanosarcinaceae</taxon>
        <taxon>Methanococcoides</taxon>
    </lineage>
</organism>
<dbReference type="EMBL" id="JBCAUS010000007">
    <property type="protein sequence ID" value="MEL4306309.1"/>
    <property type="molecule type" value="Genomic_DNA"/>
</dbReference>
<gene>
    <name evidence="2" type="ORF">WOA13_10815</name>
</gene>
<sequence>MRSALIMALTIVCFMSIIPASSALTWTNDIVLEEDGMSWDYTENYEGQVATAYRAFIDSEVGNNDDHVSAWELMKVDHFIRNRLRTTLEEELDVKFDSSSKNVHVTDVDAEIALDVLGSTSKTDEITNMYFVTYDFEKNFFDMGSSLSFEGEPKTEVTIIMPEGAELLSYDGIKIKTIDTKENRTEVKGFFEDEGKITIDFAREEAKPEAEDDVEAEAESETEVDEAAE</sequence>